<feature type="transmembrane region" description="Helical" evidence="2">
    <location>
        <begin position="423"/>
        <end position="448"/>
    </location>
</feature>
<evidence type="ECO:0000256" key="2">
    <source>
        <dbReference type="SAM" id="Phobius"/>
    </source>
</evidence>
<dbReference type="Proteomes" id="UP001158576">
    <property type="component" value="Chromosome XSR"/>
</dbReference>
<sequence length="475" mass="53920">MRRLSPRKHSFVENSTLQNYEMPKKSSLLDVIRHENGGFQSPVPKMKLSSVSQHGYLMVGDSSSDSEEERKISRGVSETSENRTETLAFDNQNLTSFSLEEINERPNGAQNGSNGCSRLPRQQRKTALGIPSKLQHLADSMSNNSDEELTENIEKQSESRPLLKNKRPSIDGSLDGRAQKSGNARRQFQSFDDRRMSTFQDQRQRTKKQPKRIFSIQSDQDQQSDENEEDKIDGEVFVIELDDRGSRAPKLHTRPAWQRGVAGIKAVVQNPKISVRANKFQTKHETIDENSAVPPTSNRDSTVERPSIKPLLVKANGDAGVTNQGNRSRELWQLAFRKITEGDTTKSARTSKSDMSEFENPRSIIPTKGEKVELEKLEGFDLKYTSGRRFCGMYTPTMSTAFDPKSAEDLYQRYVFRERLGSVLTIAIIELIMRVISIGLIIGIAGRWEHVSCWLLALTSLLERGHSFLFYFIRR</sequence>
<organism evidence="3 4">
    <name type="scientific">Oikopleura dioica</name>
    <name type="common">Tunicate</name>
    <dbReference type="NCBI Taxonomy" id="34765"/>
    <lineage>
        <taxon>Eukaryota</taxon>
        <taxon>Metazoa</taxon>
        <taxon>Chordata</taxon>
        <taxon>Tunicata</taxon>
        <taxon>Appendicularia</taxon>
        <taxon>Copelata</taxon>
        <taxon>Oikopleuridae</taxon>
        <taxon>Oikopleura</taxon>
    </lineage>
</organism>
<reference evidence="3 4" key="1">
    <citation type="submission" date="2021-04" db="EMBL/GenBank/DDBJ databases">
        <authorList>
            <person name="Bliznina A."/>
        </authorList>
    </citation>
    <scope>NUCLEOTIDE SEQUENCE [LARGE SCALE GENOMIC DNA]</scope>
</reference>
<evidence type="ECO:0000313" key="4">
    <source>
        <dbReference type="Proteomes" id="UP001158576"/>
    </source>
</evidence>
<feature type="region of interest" description="Disordered" evidence="1">
    <location>
        <begin position="57"/>
        <end position="232"/>
    </location>
</feature>
<evidence type="ECO:0000256" key="1">
    <source>
        <dbReference type="SAM" id="MobiDB-lite"/>
    </source>
</evidence>
<gene>
    <name evidence="3" type="ORF">OKIOD_LOCUS6898</name>
</gene>
<keyword evidence="4" id="KW-1185">Reference proteome</keyword>
<proteinExistence type="predicted"/>
<keyword evidence="2" id="KW-0472">Membrane</keyword>
<feature type="compositionally biased region" description="Polar residues" evidence="1">
    <location>
        <begin position="180"/>
        <end position="190"/>
    </location>
</feature>
<feature type="region of interest" description="Disordered" evidence="1">
    <location>
        <begin position="286"/>
        <end position="305"/>
    </location>
</feature>
<dbReference type="EMBL" id="OU015569">
    <property type="protein sequence ID" value="CAG5098031.1"/>
    <property type="molecule type" value="Genomic_DNA"/>
</dbReference>
<accession>A0ABN7SIZ4</accession>
<keyword evidence="2" id="KW-0812">Transmembrane</keyword>
<feature type="compositionally biased region" description="Polar residues" evidence="1">
    <location>
        <begin position="89"/>
        <end position="98"/>
    </location>
</feature>
<protein>
    <submittedName>
        <fullName evidence="3">Oidioi.mRNA.OKI2018_I69.XSR.g15340.t1.cds</fullName>
    </submittedName>
</protein>
<name>A0ABN7SIZ4_OIKDI</name>
<feature type="compositionally biased region" description="Acidic residues" evidence="1">
    <location>
        <begin position="222"/>
        <end position="232"/>
    </location>
</feature>
<keyword evidence="2" id="KW-1133">Transmembrane helix</keyword>
<evidence type="ECO:0000313" key="3">
    <source>
        <dbReference type="EMBL" id="CAG5098031.1"/>
    </source>
</evidence>